<name>A0A200JDJ9_9ENTE</name>
<dbReference type="OrthoDB" id="2183447at2"/>
<dbReference type="Proteomes" id="UP000196151">
    <property type="component" value="Chromosome"/>
</dbReference>
<accession>A0A200JDJ9</accession>
<dbReference type="EMBL" id="CP147246">
    <property type="protein sequence ID" value="WYJ92609.1"/>
    <property type="molecule type" value="Genomic_DNA"/>
</dbReference>
<reference evidence="2" key="2">
    <citation type="submission" date="2017-05" db="EMBL/GenBank/DDBJ databases">
        <authorList>
            <consortium name="The Broad Institute Genomics Platform"/>
            <consortium name="The Broad Institute Genomic Center for Infectious Diseases"/>
            <person name="Earl A."/>
            <person name="Manson A."/>
            <person name="Schwartman J."/>
            <person name="Gilmore M."/>
            <person name="Abouelleil A."/>
            <person name="Cao P."/>
            <person name="Chapman S."/>
            <person name="Cusick C."/>
            <person name="Shea T."/>
            <person name="Young S."/>
            <person name="Neafsey D."/>
            <person name="Nusbaum C."/>
            <person name="Birren B."/>
        </authorList>
    </citation>
    <scope>NUCLEOTIDE SEQUENCE</scope>
    <source>
        <strain evidence="2">9D6_DIV0238</strain>
    </source>
</reference>
<evidence type="ECO:0000313" key="3">
    <source>
        <dbReference type="Proteomes" id="UP000196151"/>
    </source>
</evidence>
<dbReference type="InterPro" id="IPR046776">
    <property type="entry name" value="Pectate_lyase_5"/>
</dbReference>
<protein>
    <submittedName>
        <fullName evidence="1">Uncharacterized protein</fullName>
    </submittedName>
</protein>
<dbReference type="Pfam" id="PF20585">
    <property type="entry name" value="Pectate_lyase_5"/>
    <property type="match status" value="1"/>
</dbReference>
<proteinExistence type="predicted"/>
<keyword evidence="3" id="KW-1185">Reference proteome</keyword>
<reference evidence="1" key="1">
    <citation type="submission" date="2017-05" db="EMBL/GenBank/DDBJ databases">
        <title>The Genome Sequence of Enterococcus sp. 9D6_DIV0238.</title>
        <authorList>
            <consortium name="The Broad Institute Genomics Platform"/>
            <consortium name="The Broad Institute Genomic Center for Infectious Diseases"/>
            <person name="Earl A."/>
            <person name="Manson A."/>
            <person name="Schwartman J."/>
            <person name="Gilmore M."/>
            <person name="Abouelleil A."/>
            <person name="Cao P."/>
            <person name="Chapman S."/>
            <person name="Cusick C."/>
            <person name="Shea T."/>
            <person name="Young S."/>
            <person name="Neafsey D."/>
            <person name="Nusbaum C."/>
            <person name="Birren B."/>
        </authorList>
    </citation>
    <scope>NUCLEOTIDE SEQUENCE [LARGE SCALE GENOMIC DNA]</scope>
    <source>
        <strain evidence="1">9D6_DIV0238</strain>
    </source>
</reference>
<gene>
    <name evidence="2" type="ORF">A5889_000088</name>
    <name evidence="1" type="ORF">A5889_000778</name>
</gene>
<dbReference type="EMBL" id="NIBQ01000001">
    <property type="protein sequence ID" value="OUZ35302.1"/>
    <property type="molecule type" value="Genomic_DNA"/>
</dbReference>
<reference evidence="2" key="3">
    <citation type="submission" date="2024-03" db="EMBL/GenBank/DDBJ databases">
        <title>The Genome Sequence of Enterococcus sp. DIV0238c.</title>
        <authorList>
            <consortium name="The Broad Institute Genomics Platform"/>
            <consortium name="The Broad Institute Microbial Omics Core"/>
            <consortium name="The Broad Institute Genomic Center for Infectious Diseases"/>
            <person name="Earl A."/>
            <person name="Manson A."/>
            <person name="Gilmore M."/>
            <person name="Schwartman J."/>
            <person name="Shea T."/>
            <person name="Abouelleil A."/>
            <person name="Cao P."/>
            <person name="Chapman S."/>
            <person name="Cusick C."/>
            <person name="Young S."/>
            <person name="Neafsey D."/>
            <person name="Nusbaum C."/>
            <person name="Birren B."/>
        </authorList>
    </citation>
    <scope>NUCLEOTIDE SEQUENCE</scope>
    <source>
        <strain evidence="2">9D6_DIV0238</strain>
    </source>
</reference>
<dbReference type="AlphaFoldDB" id="A0A200JDJ9"/>
<evidence type="ECO:0000313" key="1">
    <source>
        <dbReference type="EMBL" id="OUZ35302.1"/>
    </source>
</evidence>
<organism evidence="1">
    <name type="scientific">Candidatus Enterococcus dunnyi</name>
    <dbReference type="NCBI Taxonomy" id="1834192"/>
    <lineage>
        <taxon>Bacteria</taxon>
        <taxon>Bacillati</taxon>
        <taxon>Bacillota</taxon>
        <taxon>Bacilli</taxon>
        <taxon>Lactobacillales</taxon>
        <taxon>Enterococcaceae</taxon>
        <taxon>Enterococcus</taxon>
    </lineage>
</organism>
<sequence length="183" mass="21149">MSRKSKRKEQQVIENRRSKKLLKTVLAPLLLLLSIPALVFGVHLVKQAPKKTTKESQPTQLVIKEKKYAEVSSWSELVEALSNTHISEIDLKKDIKFPQTEEELTTENRITVQKEKIFHFDKTKKKQQRRSILLLNFPEKSFDRSVVIQGEGKSIDLGKVELNLPAGLELDFKDVVLLRAYHY</sequence>
<evidence type="ECO:0000313" key="2">
    <source>
        <dbReference type="EMBL" id="WYJ92609.1"/>
    </source>
</evidence>
<dbReference type="RefSeq" id="WP_087639919.1">
    <property type="nucleotide sequence ID" value="NZ_CP147246.1"/>
</dbReference>